<dbReference type="Proteomes" id="UP000030746">
    <property type="component" value="Unassembled WGS sequence"/>
</dbReference>
<dbReference type="HOGENOM" id="CLU_1827487_0_0_1"/>
<organism evidence="2 3">
    <name type="scientific">Lottia gigantea</name>
    <name type="common">Giant owl limpet</name>
    <dbReference type="NCBI Taxonomy" id="225164"/>
    <lineage>
        <taxon>Eukaryota</taxon>
        <taxon>Metazoa</taxon>
        <taxon>Spiralia</taxon>
        <taxon>Lophotrochozoa</taxon>
        <taxon>Mollusca</taxon>
        <taxon>Gastropoda</taxon>
        <taxon>Patellogastropoda</taxon>
        <taxon>Lottioidea</taxon>
        <taxon>Lottiidae</taxon>
        <taxon>Lottia</taxon>
    </lineage>
</organism>
<feature type="domain" description="Apple" evidence="1">
    <location>
        <begin position="59"/>
        <end position="138"/>
    </location>
</feature>
<proteinExistence type="predicted"/>
<dbReference type="CTD" id="20242228"/>
<evidence type="ECO:0000313" key="2">
    <source>
        <dbReference type="EMBL" id="ESP00959.1"/>
    </source>
</evidence>
<gene>
    <name evidence="2" type="ORF">LOTGIDRAFT_172886</name>
</gene>
<dbReference type="KEGG" id="lgi:LOTGIDRAFT_172886"/>
<dbReference type="Gene3D" id="3.50.4.10">
    <property type="entry name" value="Hepatocyte Growth Factor"/>
    <property type="match status" value="1"/>
</dbReference>
<evidence type="ECO:0000259" key="1">
    <source>
        <dbReference type="PROSITE" id="PS50948"/>
    </source>
</evidence>
<dbReference type="SUPFAM" id="SSF57414">
    <property type="entry name" value="Hairpin loop containing domain-like"/>
    <property type="match status" value="1"/>
</dbReference>
<dbReference type="Pfam" id="PF00024">
    <property type="entry name" value="PAN_1"/>
    <property type="match status" value="1"/>
</dbReference>
<keyword evidence="3" id="KW-1185">Reference proteome</keyword>
<accession>V4AAG6</accession>
<dbReference type="RefSeq" id="XP_009048320.1">
    <property type="nucleotide sequence ID" value="XM_009050072.1"/>
</dbReference>
<sequence length="141" mass="15863">MANFQLDSCSMGLKLVYERGCFHIPRQTRKYVFLTKGPRSVPSTNQQVCESQCQQDSTCTAGAFRPVHSDCLFFEFPIIEAKLSTLDLCEDSCITNPRCRTMVFGDADRTCYLYNVTATELSVIPGISFGTVAERYPCYPI</sequence>
<dbReference type="PROSITE" id="PS50948">
    <property type="entry name" value="PAN"/>
    <property type="match status" value="1"/>
</dbReference>
<evidence type="ECO:0000313" key="3">
    <source>
        <dbReference type="Proteomes" id="UP000030746"/>
    </source>
</evidence>
<protein>
    <recommendedName>
        <fullName evidence="1">Apple domain-containing protein</fullName>
    </recommendedName>
</protein>
<dbReference type="InterPro" id="IPR003609">
    <property type="entry name" value="Pan_app"/>
</dbReference>
<reference evidence="2 3" key="1">
    <citation type="journal article" date="2013" name="Nature">
        <title>Insights into bilaterian evolution from three spiralian genomes.</title>
        <authorList>
            <person name="Simakov O."/>
            <person name="Marletaz F."/>
            <person name="Cho S.J."/>
            <person name="Edsinger-Gonzales E."/>
            <person name="Havlak P."/>
            <person name="Hellsten U."/>
            <person name="Kuo D.H."/>
            <person name="Larsson T."/>
            <person name="Lv J."/>
            <person name="Arendt D."/>
            <person name="Savage R."/>
            <person name="Osoegawa K."/>
            <person name="de Jong P."/>
            <person name="Grimwood J."/>
            <person name="Chapman J.A."/>
            <person name="Shapiro H."/>
            <person name="Aerts A."/>
            <person name="Otillar R.P."/>
            <person name="Terry A.Y."/>
            <person name="Boore J.L."/>
            <person name="Grigoriev I.V."/>
            <person name="Lindberg D.R."/>
            <person name="Seaver E.C."/>
            <person name="Weisblat D.A."/>
            <person name="Putnam N.H."/>
            <person name="Rokhsar D.S."/>
        </authorList>
    </citation>
    <scope>NUCLEOTIDE SEQUENCE [LARGE SCALE GENOMIC DNA]</scope>
</reference>
<dbReference type="GeneID" id="20242228"/>
<dbReference type="AlphaFoldDB" id="V4AAG6"/>
<name>V4AAG6_LOTGI</name>
<dbReference type="EMBL" id="KB200592">
    <property type="protein sequence ID" value="ESP00959.1"/>
    <property type="molecule type" value="Genomic_DNA"/>
</dbReference>